<dbReference type="Proteomes" id="UP000800035">
    <property type="component" value="Unassembled WGS sequence"/>
</dbReference>
<accession>A0A6A5UBZ2</accession>
<proteinExistence type="predicted"/>
<reference evidence="1" key="1">
    <citation type="journal article" date="2020" name="Stud. Mycol.">
        <title>101 Dothideomycetes genomes: a test case for predicting lifestyles and emergence of pathogens.</title>
        <authorList>
            <person name="Haridas S."/>
            <person name="Albert R."/>
            <person name="Binder M."/>
            <person name="Bloem J."/>
            <person name="Labutti K."/>
            <person name="Salamov A."/>
            <person name="Andreopoulos B."/>
            <person name="Baker S."/>
            <person name="Barry K."/>
            <person name="Bills G."/>
            <person name="Bluhm B."/>
            <person name="Cannon C."/>
            <person name="Castanera R."/>
            <person name="Culley D."/>
            <person name="Daum C."/>
            <person name="Ezra D."/>
            <person name="Gonzalez J."/>
            <person name="Henrissat B."/>
            <person name="Kuo A."/>
            <person name="Liang C."/>
            <person name="Lipzen A."/>
            <person name="Lutzoni F."/>
            <person name="Magnuson J."/>
            <person name="Mondo S."/>
            <person name="Nolan M."/>
            <person name="Ohm R."/>
            <person name="Pangilinan J."/>
            <person name="Park H.-J."/>
            <person name="Ramirez L."/>
            <person name="Alfaro M."/>
            <person name="Sun H."/>
            <person name="Tritt A."/>
            <person name="Yoshinaga Y."/>
            <person name="Zwiers L.-H."/>
            <person name="Turgeon B."/>
            <person name="Goodwin S."/>
            <person name="Spatafora J."/>
            <person name="Crous P."/>
            <person name="Grigoriev I."/>
        </authorList>
    </citation>
    <scope>NUCLEOTIDE SEQUENCE</scope>
    <source>
        <strain evidence="1">CBS 675.92</strain>
    </source>
</reference>
<protein>
    <submittedName>
        <fullName evidence="1">Uncharacterized protein</fullName>
    </submittedName>
</protein>
<dbReference type="EMBL" id="ML976981">
    <property type="protein sequence ID" value="KAF1961322.1"/>
    <property type="molecule type" value="Genomic_DNA"/>
</dbReference>
<gene>
    <name evidence="1" type="ORF">CC80DRAFT_402278</name>
</gene>
<keyword evidence="2" id="KW-1185">Reference proteome</keyword>
<evidence type="ECO:0000313" key="1">
    <source>
        <dbReference type="EMBL" id="KAF1961322.1"/>
    </source>
</evidence>
<name>A0A6A5UBZ2_9PLEO</name>
<organism evidence="1 2">
    <name type="scientific">Byssothecium circinans</name>
    <dbReference type="NCBI Taxonomy" id="147558"/>
    <lineage>
        <taxon>Eukaryota</taxon>
        <taxon>Fungi</taxon>
        <taxon>Dikarya</taxon>
        <taxon>Ascomycota</taxon>
        <taxon>Pezizomycotina</taxon>
        <taxon>Dothideomycetes</taxon>
        <taxon>Pleosporomycetidae</taxon>
        <taxon>Pleosporales</taxon>
        <taxon>Massarineae</taxon>
        <taxon>Massarinaceae</taxon>
        <taxon>Byssothecium</taxon>
    </lineage>
</organism>
<sequence length="89" mass="10011">DNNKVYGLISSHPAACLAAAKTFRNSISTMRLNFIRKYVVAVIKASLVSYIKDANLRGSLFNTREIHSIILLVYTNFFINYTKLLKALA</sequence>
<feature type="non-terminal residue" evidence="1">
    <location>
        <position position="1"/>
    </location>
</feature>
<evidence type="ECO:0000313" key="2">
    <source>
        <dbReference type="Proteomes" id="UP000800035"/>
    </source>
</evidence>
<dbReference type="AlphaFoldDB" id="A0A6A5UBZ2"/>
<dbReference type="OrthoDB" id="2019666at2759"/>